<sequence length="292" mass="32595">MPIDGIHERRQQRNGVFETSPINNASIPPLSSPVACFRLSSSSVLSQSSTECFKALEVALPSCLFHRRTLRPGRKRAGQGQGSWEQASLRCTQPLRLSQCIGIEMKPNPEKPKSRISYKTDMNPEEVDNMEVFSGLHLDDMPGELCRWLTSMPSPWGCIDWIRQGLTAPLRGVSGVGRQGSRGWPPDVHSALFPTHSTHHQGSPLGELPLSQSSPEHHTRCETRRFSSWCGLFRIHGMDAHGLLDSVAVWIWECPMRVPLPPLRNREKLGISSLFSFFIPPSVCLLRTAEQG</sequence>
<proteinExistence type="predicted"/>
<accession>A0AAE0JPX6</accession>
<dbReference type="EMBL" id="JAUEPP010000001">
    <property type="protein sequence ID" value="KAK3355589.1"/>
    <property type="molecule type" value="Genomic_DNA"/>
</dbReference>
<dbReference type="RefSeq" id="XP_062686967.1">
    <property type="nucleotide sequence ID" value="XM_062828838.1"/>
</dbReference>
<name>A0AAE0JPX6_9PEZI</name>
<dbReference type="AlphaFoldDB" id="A0AAE0JPX6"/>
<reference evidence="2" key="2">
    <citation type="submission" date="2023-06" db="EMBL/GenBank/DDBJ databases">
        <authorList>
            <consortium name="Lawrence Berkeley National Laboratory"/>
            <person name="Haridas S."/>
            <person name="Hensen N."/>
            <person name="Bonometti L."/>
            <person name="Westerberg I."/>
            <person name="Brannstrom I.O."/>
            <person name="Guillou S."/>
            <person name="Cros-Aarteil S."/>
            <person name="Calhoun S."/>
            <person name="Kuo A."/>
            <person name="Mondo S."/>
            <person name="Pangilinan J."/>
            <person name="Riley R."/>
            <person name="Labutti K."/>
            <person name="Andreopoulos B."/>
            <person name="Lipzen A."/>
            <person name="Chen C."/>
            <person name="Yanf M."/>
            <person name="Daum C."/>
            <person name="Ng V."/>
            <person name="Clum A."/>
            <person name="Steindorff A."/>
            <person name="Ohm R."/>
            <person name="Martin F."/>
            <person name="Silar P."/>
            <person name="Natvig D."/>
            <person name="Lalanne C."/>
            <person name="Gautier V."/>
            <person name="Ament-Velasquez S.L."/>
            <person name="Kruys A."/>
            <person name="Hutchinson M.I."/>
            <person name="Powell A.J."/>
            <person name="Barry K."/>
            <person name="Miller A.N."/>
            <person name="Grigoriev I.V."/>
            <person name="Debuchy R."/>
            <person name="Gladieux P."/>
            <person name="Thoren M.H."/>
            <person name="Johannesson H."/>
        </authorList>
    </citation>
    <scope>NUCLEOTIDE SEQUENCE</scope>
    <source>
        <strain evidence="2">CBS 560.94</strain>
    </source>
</reference>
<evidence type="ECO:0000313" key="3">
    <source>
        <dbReference type="Proteomes" id="UP001278500"/>
    </source>
</evidence>
<feature type="region of interest" description="Disordered" evidence="1">
    <location>
        <begin position="1"/>
        <end position="24"/>
    </location>
</feature>
<keyword evidence="3" id="KW-1185">Reference proteome</keyword>
<gene>
    <name evidence="2" type="ORF">B0H65DRAFT_52567</name>
</gene>
<evidence type="ECO:0000313" key="2">
    <source>
        <dbReference type="EMBL" id="KAK3355589.1"/>
    </source>
</evidence>
<dbReference type="GeneID" id="87865992"/>
<evidence type="ECO:0000256" key="1">
    <source>
        <dbReference type="SAM" id="MobiDB-lite"/>
    </source>
</evidence>
<organism evidence="2 3">
    <name type="scientific">Neurospora tetraspora</name>
    <dbReference type="NCBI Taxonomy" id="94610"/>
    <lineage>
        <taxon>Eukaryota</taxon>
        <taxon>Fungi</taxon>
        <taxon>Dikarya</taxon>
        <taxon>Ascomycota</taxon>
        <taxon>Pezizomycotina</taxon>
        <taxon>Sordariomycetes</taxon>
        <taxon>Sordariomycetidae</taxon>
        <taxon>Sordariales</taxon>
        <taxon>Sordariaceae</taxon>
        <taxon>Neurospora</taxon>
    </lineage>
</organism>
<feature type="region of interest" description="Disordered" evidence="1">
    <location>
        <begin position="195"/>
        <end position="216"/>
    </location>
</feature>
<feature type="compositionally biased region" description="Basic and acidic residues" evidence="1">
    <location>
        <begin position="1"/>
        <end position="11"/>
    </location>
</feature>
<dbReference type="Proteomes" id="UP001278500">
    <property type="component" value="Unassembled WGS sequence"/>
</dbReference>
<reference evidence="2" key="1">
    <citation type="journal article" date="2023" name="Mol. Phylogenet. Evol.">
        <title>Genome-scale phylogeny and comparative genomics of the fungal order Sordariales.</title>
        <authorList>
            <person name="Hensen N."/>
            <person name="Bonometti L."/>
            <person name="Westerberg I."/>
            <person name="Brannstrom I.O."/>
            <person name="Guillou S."/>
            <person name="Cros-Aarteil S."/>
            <person name="Calhoun S."/>
            <person name="Haridas S."/>
            <person name="Kuo A."/>
            <person name="Mondo S."/>
            <person name="Pangilinan J."/>
            <person name="Riley R."/>
            <person name="LaButti K."/>
            <person name="Andreopoulos B."/>
            <person name="Lipzen A."/>
            <person name="Chen C."/>
            <person name="Yan M."/>
            <person name="Daum C."/>
            <person name="Ng V."/>
            <person name="Clum A."/>
            <person name="Steindorff A."/>
            <person name="Ohm R.A."/>
            <person name="Martin F."/>
            <person name="Silar P."/>
            <person name="Natvig D.O."/>
            <person name="Lalanne C."/>
            <person name="Gautier V."/>
            <person name="Ament-Velasquez S.L."/>
            <person name="Kruys A."/>
            <person name="Hutchinson M.I."/>
            <person name="Powell A.J."/>
            <person name="Barry K."/>
            <person name="Miller A.N."/>
            <person name="Grigoriev I.V."/>
            <person name="Debuchy R."/>
            <person name="Gladieux P."/>
            <person name="Hiltunen Thoren M."/>
            <person name="Johannesson H."/>
        </authorList>
    </citation>
    <scope>NUCLEOTIDE SEQUENCE</scope>
    <source>
        <strain evidence="2">CBS 560.94</strain>
    </source>
</reference>
<protein>
    <submittedName>
        <fullName evidence="2">Uncharacterized protein</fullName>
    </submittedName>
</protein>
<comment type="caution">
    <text evidence="2">The sequence shown here is derived from an EMBL/GenBank/DDBJ whole genome shotgun (WGS) entry which is preliminary data.</text>
</comment>